<reference evidence="1" key="1">
    <citation type="submission" date="2021-03" db="EMBL/GenBank/DDBJ databases">
        <title>Evolutionary priming and transition to the ectomycorrhizal habit in an iconic lineage of mushroom-forming fungi: is preadaptation a requirement?</title>
        <authorList>
            <consortium name="DOE Joint Genome Institute"/>
            <person name="Looney B.P."/>
            <person name="Miyauchi S."/>
            <person name="Morin E."/>
            <person name="Drula E."/>
            <person name="Courty P.E."/>
            <person name="Chicoki N."/>
            <person name="Fauchery L."/>
            <person name="Kohler A."/>
            <person name="Kuo A."/>
            <person name="LaButti K."/>
            <person name="Pangilinan J."/>
            <person name="Lipzen A."/>
            <person name="Riley R."/>
            <person name="Andreopoulos W."/>
            <person name="He G."/>
            <person name="Johnson J."/>
            <person name="Barry K.W."/>
            <person name="Grigoriev I.V."/>
            <person name="Nagy L."/>
            <person name="Hibbett D."/>
            <person name="Henrissat B."/>
            <person name="Matheny P.B."/>
            <person name="Labbe J."/>
            <person name="Martin A.F."/>
        </authorList>
    </citation>
    <scope>NUCLEOTIDE SEQUENCE</scope>
    <source>
        <strain evidence="1">BPL698</strain>
    </source>
</reference>
<evidence type="ECO:0000313" key="2">
    <source>
        <dbReference type="Proteomes" id="UP001207468"/>
    </source>
</evidence>
<accession>A0ACC0UMI0</accession>
<evidence type="ECO:0000313" key="1">
    <source>
        <dbReference type="EMBL" id="KAI9512929.1"/>
    </source>
</evidence>
<dbReference type="EMBL" id="JAGFNK010000005">
    <property type="protein sequence ID" value="KAI9512929.1"/>
    <property type="molecule type" value="Genomic_DNA"/>
</dbReference>
<sequence>MLDVWPVLPVVIKHDCTSYESTYPFLDTWGNIAGALESEHRHRICAIHFPLIPTSHRERLAAAMQKPFPELTSLQFWVAKNTVMSLRDSFLGGLAPLLRHLVLGNCPFPGIPKLLLSANQLVVLNLFNIPNSGYISPQDLVTALSVMSRLEILRLEFQSPRYPEGRPSPPLTPSVLSALTELVFQGVHEYLEDLLAHIEAPLLNILDVTFFMDIDFVIPQLHRLINQAESSKTCDRATVYTSDRAIRITILGITNRLLKLSVEISCRELDWQLASLAQVCSSSFPLLSTLVQLDITDRVPQSHWKDDMEATQWLELLDPFAAVRDLHLSDQVAPHVCQALEELADERVTEVLPALQNILLSGIQPLGSVPKCIEAFVAARNLSGHPVAVHCWKNRT</sequence>
<proteinExistence type="predicted"/>
<organism evidence="1 2">
    <name type="scientific">Russula earlei</name>
    <dbReference type="NCBI Taxonomy" id="71964"/>
    <lineage>
        <taxon>Eukaryota</taxon>
        <taxon>Fungi</taxon>
        <taxon>Dikarya</taxon>
        <taxon>Basidiomycota</taxon>
        <taxon>Agaricomycotina</taxon>
        <taxon>Agaricomycetes</taxon>
        <taxon>Russulales</taxon>
        <taxon>Russulaceae</taxon>
        <taxon>Russula</taxon>
    </lineage>
</organism>
<comment type="caution">
    <text evidence="1">The sequence shown here is derived from an EMBL/GenBank/DDBJ whole genome shotgun (WGS) entry which is preliminary data.</text>
</comment>
<dbReference type="Proteomes" id="UP001207468">
    <property type="component" value="Unassembled WGS sequence"/>
</dbReference>
<keyword evidence="2" id="KW-1185">Reference proteome</keyword>
<name>A0ACC0UMI0_9AGAM</name>
<gene>
    <name evidence="1" type="ORF">F5148DRAFT_1365145</name>
</gene>
<protein>
    <submittedName>
        <fullName evidence="1">Uncharacterized protein</fullName>
    </submittedName>
</protein>